<gene>
    <name evidence="1" type="ORF">ALE3EI_1354</name>
</gene>
<evidence type="ECO:0000313" key="2">
    <source>
        <dbReference type="Proteomes" id="UP000515514"/>
    </source>
</evidence>
<evidence type="ECO:0000313" key="1">
    <source>
        <dbReference type="EMBL" id="QNJ97916.1"/>
    </source>
</evidence>
<dbReference type="AlphaFoldDB" id="A0A7G8PUA0"/>
<protein>
    <submittedName>
        <fullName evidence="1">Uncharacterized protein</fullName>
    </submittedName>
</protein>
<accession>A0A7G8PUA0</accession>
<proteinExistence type="predicted"/>
<dbReference type="KEGG" id="alti:ALE3EI_1354"/>
<dbReference type="Proteomes" id="UP000515514">
    <property type="component" value="Chromosome"/>
</dbReference>
<sequence>MRQILILFIMVSQGVAAQQFQKVAETPFVADTFVGIDSYKNLYFVKDAAINKTGEDGTFTFNDFQLGRITSVDIINPLKLVVFYEDTNTVVFLDNRLSEIERISFNNLPEFINISAATNAGNNKLWIFNIDTQQLELFNYRTNRKTTVSQPFSGKLLSVASNFNYCYALTDRKLRIFNIYGSLISEMDSNHFEKVVQQNEKLIALKENTLFFVTDPSEKGAESSQRPIKIPLSENSIKDLQLTQDFLYIYDGKTIHTFSLTQPKQ</sequence>
<name>A0A7G8PUA0_9FLAO</name>
<reference evidence="1 2" key="1">
    <citation type="submission" date="2020-04" db="EMBL/GenBank/DDBJ databases">
        <title>Genome sequence of Altibacter aquimarinus strain ALE3EI.</title>
        <authorList>
            <person name="Oh H.-M."/>
            <person name="Jang D."/>
        </authorList>
    </citation>
    <scope>NUCLEOTIDE SEQUENCE [LARGE SCALE GENOMIC DNA]</scope>
    <source>
        <strain evidence="1 2">ALE3EI</strain>
    </source>
</reference>
<dbReference type="RefSeq" id="WP_186987543.1">
    <property type="nucleotide sequence ID" value="NZ_CP052909.1"/>
</dbReference>
<organism evidence="1 2">
    <name type="scientific">Constantimarinum furrinae</name>
    <dbReference type="NCBI Taxonomy" id="2562285"/>
    <lineage>
        <taxon>Bacteria</taxon>
        <taxon>Pseudomonadati</taxon>
        <taxon>Bacteroidota</taxon>
        <taxon>Flavobacteriia</taxon>
        <taxon>Flavobacteriales</taxon>
        <taxon>Flavobacteriaceae</taxon>
        <taxon>Altibacter/Constantimarinum group</taxon>
        <taxon>Constantimarinum</taxon>
    </lineage>
</organism>
<keyword evidence="2" id="KW-1185">Reference proteome</keyword>
<dbReference type="EMBL" id="CP052909">
    <property type="protein sequence ID" value="QNJ97916.1"/>
    <property type="molecule type" value="Genomic_DNA"/>
</dbReference>